<dbReference type="EMBL" id="BAEN01000022">
    <property type="protein sequence ID" value="GAC13784.1"/>
    <property type="molecule type" value="Genomic_DNA"/>
</dbReference>
<name>K6WZE9_9ALTE</name>
<evidence type="ECO:0000256" key="1">
    <source>
        <dbReference type="SAM" id="Phobius"/>
    </source>
</evidence>
<accession>K6WZE9</accession>
<dbReference type="Gene3D" id="3.30.700.10">
    <property type="entry name" value="Glycoprotein, Type 4 Pilin"/>
    <property type="match status" value="1"/>
</dbReference>
<keyword evidence="1" id="KW-0812">Transmembrane</keyword>
<feature type="transmembrane region" description="Helical" evidence="1">
    <location>
        <begin position="24"/>
        <end position="44"/>
    </location>
</feature>
<gene>
    <name evidence="2" type="primary">mshB</name>
    <name evidence="2" type="ORF">GLIP_1143</name>
</gene>
<dbReference type="STRING" id="1127673.GLIP_1143"/>
<dbReference type="eggNOG" id="COG4969">
    <property type="taxonomic scope" value="Bacteria"/>
</dbReference>
<dbReference type="RefSeq" id="WP_008843601.1">
    <property type="nucleotide sequence ID" value="NZ_BAEN01000022.1"/>
</dbReference>
<comment type="caution">
    <text evidence="2">The sequence shown here is derived from an EMBL/GenBank/DDBJ whole genome shotgun (WGS) entry which is preliminary data.</text>
</comment>
<keyword evidence="3" id="KW-1185">Reference proteome</keyword>
<organism evidence="2 3">
    <name type="scientific">Aliiglaciecola lipolytica E3</name>
    <dbReference type="NCBI Taxonomy" id="1127673"/>
    <lineage>
        <taxon>Bacteria</taxon>
        <taxon>Pseudomonadati</taxon>
        <taxon>Pseudomonadota</taxon>
        <taxon>Gammaproteobacteria</taxon>
        <taxon>Alteromonadales</taxon>
        <taxon>Alteromonadaceae</taxon>
        <taxon>Aliiglaciecola</taxon>
    </lineage>
</organism>
<dbReference type="PROSITE" id="PS00409">
    <property type="entry name" value="PROKAR_NTER_METHYL"/>
    <property type="match status" value="1"/>
</dbReference>
<dbReference type="InterPro" id="IPR012902">
    <property type="entry name" value="N_methyl_site"/>
</dbReference>
<keyword evidence="1" id="KW-1133">Transmembrane helix</keyword>
<dbReference type="SUPFAM" id="SSF54523">
    <property type="entry name" value="Pili subunits"/>
    <property type="match status" value="1"/>
</dbReference>
<proteinExistence type="predicted"/>
<dbReference type="Proteomes" id="UP000006334">
    <property type="component" value="Unassembled WGS sequence"/>
</dbReference>
<evidence type="ECO:0000313" key="2">
    <source>
        <dbReference type="EMBL" id="GAC13784.1"/>
    </source>
</evidence>
<dbReference type="NCBIfam" id="TIGR02532">
    <property type="entry name" value="IV_pilin_GFxxxE"/>
    <property type="match status" value="1"/>
</dbReference>
<dbReference type="InterPro" id="IPR045584">
    <property type="entry name" value="Pilin-like"/>
</dbReference>
<keyword evidence="1" id="KW-0472">Membrane</keyword>
<sequence>MNRLKETSFQHKGELIMNTKQRGFTLIELVVVVIVLGLLAATALPRMLDITKDAEDATVEGVAGGYASGVGLVRAAWELEGRPEENFGTNSTAIVIDGVQVGIDKDSGYPTGQLSNDASSEDDNMNNLDCESIFNLIMQSAPTISSDWNNRPFEDFRYFTNASEGTGSGGNDLCFYYLTQTIKNRTVEPTDRTVGNGFIYDPRIGQVIVFSNN</sequence>
<dbReference type="AlphaFoldDB" id="K6WZE9"/>
<protein>
    <submittedName>
        <fullName evidence="2">MSHA pilin protein MshB</fullName>
    </submittedName>
</protein>
<reference evidence="2 3" key="1">
    <citation type="journal article" date="2017" name="Antonie Van Leeuwenhoek">
        <title>Rhizobium rhizosphaerae sp. nov., a novel species isolated from rice rhizosphere.</title>
        <authorList>
            <person name="Zhao J.J."/>
            <person name="Zhang J."/>
            <person name="Zhang R.J."/>
            <person name="Zhang C.W."/>
            <person name="Yin H.Q."/>
            <person name="Zhang X.X."/>
        </authorList>
    </citation>
    <scope>NUCLEOTIDE SEQUENCE [LARGE SCALE GENOMIC DNA]</scope>
    <source>
        <strain evidence="2 3">E3</strain>
    </source>
</reference>
<dbReference type="Pfam" id="PF07963">
    <property type="entry name" value="N_methyl"/>
    <property type="match status" value="1"/>
</dbReference>
<evidence type="ECO:0000313" key="3">
    <source>
        <dbReference type="Proteomes" id="UP000006334"/>
    </source>
</evidence>